<sequence>MSKWLNDSNLKIKNSKKYMLKFYNNYM</sequence>
<dbReference type="Proteomes" id="UP000236630">
    <property type="component" value="Unassembled WGS sequence"/>
</dbReference>
<name>A0A2H5Q2I8_CITUN</name>
<accession>A0A2H5Q2I8</accession>
<evidence type="ECO:0000313" key="1">
    <source>
        <dbReference type="EMBL" id="GAY58791.1"/>
    </source>
</evidence>
<organism evidence="1 2">
    <name type="scientific">Citrus unshiu</name>
    <name type="common">Satsuma mandarin</name>
    <name type="synonym">Citrus nobilis var. unshiu</name>
    <dbReference type="NCBI Taxonomy" id="55188"/>
    <lineage>
        <taxon>Eukaryota</taxon>
        <taxon>Viridiplantae</taxon>
        <taxon>Streptophyta</taxon>
        <taxon>Embryophyta</taxon>
        <taxon>Tracheophyta</taxon>
        <taxon>Spermatophyta</taxon>
        <taxon>Magnoliopsida</taxon>
        <taxon>eudicotyledons</taxon>
        <taxon>Gunneridae</taxon>
        <taxon>Pentapetalae</taxon>
        <taxon>rosids</taxon>
        <taxon>malvids</taxon>
        <taxon>Sapindales</taxon>
        <taxon>Rutaceae</taxon>
        <taxon>Aurantioideae</taxon>
        <taxon>Citrus</taxon>
    </lineage>
</organism>
<protein>
    <submittedName>
        <fullName evidence="1">Uncharacterized protein</fullName>
    </submittedName>
</protein>
<keyword evidence="2" id="KW-1185">Reference proteome</keyword>
<evidence type="ECO:0000313" key="2">
    <source>
        <dbReference type="Proteomes" id="UP000236630"/>
    </source>
</evidence>
<dbReference type="EMBL" id="BDQV01000192">
    <property type="protein sequence ID" value="GAY58791.1"/>
    <property type="molecule type" value="Genomic_DNA"/>
</dbReference>
<gene>
    <name evidence="1" type="ORF">CUMW_189630</name>
</gene>
<comment type="caution">
    <text evidence="1">The sequence shown here is derived from an EMBL/GenBank/DDBJ whole genome shotgun (WGS) entry which is preliminary data.</text>
</comment>
<reference evidence="1 2" key="1">
    <citation type="journal article" date="2017" name="Front. Genet.">
        <title>Draft sequencing of the heterozygous diploid genome of Satsuma (Citrus unshiu Marc.) using a hybrid assembly approach.</title>
        <authorList>
            <person name="Shimizu T."/>
            <person name="Tanizawa Y."/>
            <person name="Mochizuki T."/>
            <person name="Nagasaki H."/>
            <person name="Yoshioka T."/>
            <person name="Toyoda A."/>
            <person name="Fujiyama A."/>
            <person name="Kaminuma E."/>
            <person name="Nakamura Y."/>
        </authorList>
    </citation>
    <scope>NUCLEOTIDE SEQUENCE [LARGE SCALE GENOMIC DNA]</scope>
    <source>
        <strain evidence="2">cv. Miyagawa wase</strain>
    </source>
</reference>
<proteinExistence type="predicted"/>
<dbReference type="AlphaFoldDB" id="A0A2H5Q2I8"/>